<protein>
    <submittedName>
        <fullName evidence="5">Trehalase</fullName>
    </submittedName>
</protein>
<dbReference type="RefSeq" id="WP_116883170.1">
    <property type="nucleotide sequence ID" value="NZ_CABMMC010000005.1"/>
</dbReference>
<evidence type="ECO:0000256" key="2">
    <source>
        <dbReference type="ARBA" id="ARBA00022801"/>
    </source>
</evidence>
<dbReference type="GeneID" id="78294489"/>
<dbReference type="Pfam" id="PF22422">
    <property type="entry name" value="MGH1-like_GH"/>
    <property type="match status" value="1"/>
</dbReference>
<evidence type="ECO:0000313" key="6">
    <source>
        <dbReference type="Proteomes" id="UP000245959"/>
    </source>
</evidence>
<dbReference type="InterPro" id="IPR012341">
    <property type="entry name" value="6hp_glycosidase-like_sf"/>
</dbReference>
<dbReference type="InterPro" id="IPR004888">
    <property type="entry name" value="Glycoside_hydrolase_63"/>
</dbReference>
<organism evidence="5 6">
    <name type="scientific">Victivallis vadensis</name>
    <dbReference type="NCBI Taxonomy" id="172901"/>
    <lineage>
        <taxon>Bacteria</taxon>
        <taxon>Pseudomonadati</taxon>
        <taxon>Lentisphaerota</taxon>
        <taxon>Lentisphaeria</taxon>
        <taxon>Victivallales</taxon>
        <taxon>Victivallaceae</taxon>
        <taxon>Victivallis</taxon>
    </lineage>
</organism>
<evidence type="ECO:0000313" key="5">
    <source>
        <dbReference type="EMBL" id="PVY44535.1"/>
    </source>
</evidence>
<evidence type="ECO:0000259" key="4">
    <source>
        <dbReference type="Pfam" id="PF22422"/>
    </source>
</evidence>
<comment type="similarity">
    <text evidence="1">Belongs to the glycosyl hydrolase 63 family.</text>
</comment>
<sequence>MPDTSSLLFRPVALPFPAETVPQPVCDGEPGFVRLGEFAWRQAWDHVFESDRLPHSPYLNEGCRTNRIWIWDSCLMAHFARYSPAFPVEQTLDNFYDVMENRCSSDILVHHPDNPPLFAWTELLLYRISGAAERADRLINRTRSLERCYDWFENGDSGQLFDWAAMPRLAKRLRLGYMWSGLPSGMDNTPRGAGNHYDGILWLDLLAQQGLAALSIARLAEAVGNPECAARFLLRYEQKKELMQQYWDEASGCYFDRLISHGREFCRVLTPASFWPFLAEMGTPEQLETAARTLTDDRMLGGVAPCPSVSRSDPAFDPAGGYWRGGVWVPTAYIVIKALEKYGCFDLARQLSVRLLRHMQRTFEEFSPHTIWECYSPTAPRPSTSKNGKFCRPDFCGWSALGPVSLLIENVIGIHQVDAAARRIRWNCPGTGRCGVRNLRFGGETVTLLHENGRLHVRSRSPFTLEWNGRDIACPAGGGEFDTSAQQHDFPAAAGRRHVDQPLVVGTAELQ</sequence>
<keyword evidence="3" id="KW-0326">Glycosidase</keyword>
<dbReference type="InterPro" id="IPR008928">
    <property type="entry name" value="6-hairpin_glycosidase_sf"/>
</dbReference>
<dbReference type="PANTHER" id="PTHR10412:SF11">
    <property type="entry name" value="MANNOSYL-OLIGOSACCHARIDE GLUCOSIDASE"/>
    <property type="match status" value="1"/>
</dbReference>
<dbReference type="Gene3D" id="1.50.10.10">
    <property type="match status" value="1"/>
</dbReference>
<dbReference type="AlphaFoldDB" id="A0A2U1B774"/>
<dbReference type="GO" id="GO:0006487">
    <property type="term" value="P:protein N-linked glycosylation"/>
    <property type="evidence" value="ECO:0007669"/>
    <property type="project" value="TreeGrafter"/>
</dbReference>
<dbReference type="SUPFAM" id="SSF48208">
    <property type="entry name" value="Six-hairpin glycosidases"/>
    <property type="match status" value="1"/>
</dbReference>
<proteinExistence type="inferred from homology"/>
<dbReference type="InterPro" id="IPR054491">
    <property type="entry name" value="MGH1-like_GH"/>
</dbReference>
<keyword evidence="2" id="KW-0378">Hydrolase</keyword>
<dbReference type="PANTHER" id="PTHR10412">
    <property type="entry name" value="MANNOSYL-OLIGOSACCHARIDE GLUCOSIDASE"/>
    <property type="match status" value="1"/>
</dbReference>
<reference evidence="5 6" key="1">
    <citation type="submission" date="2018-04" db="EMBL/GenBank/DDBJ databases">
        <title>Genomic Encyclopedia of Type Strains, Phase IV (KMG-IV): sequencing the most valuable type-strain genomes for metagenomic binning, comparative biology and taxonomic classification.</title>
        <authorList>
            <person name="Goeker M."/>
        </authorList>
    </citation>
    <scope>NUCLEOTIDE SEQUENCE [LARGE SCALE GENOMIC DNA]</scope>
    <source>
        <strain evidence="5 6">DSM 14823</strain>
    </source>
</reference>
<feature type="domain" description="Mannosylglycerate hydrolase MGH1-like glycoside hydrolase" evidence="4">
    <location>
        <begin position="115"/>
        <end position="382"/>
    </location>
</feature>
<dbReference type="GO" id="GO:0009311">
    <property type="term" value="P:oligosaccharide metabolic process"/>
    <property type="evidence" value="ECO:0007669"/>
    <property type="project" value="InterPro"/>
</dbReference>
<gene>
    <name evidence="5" type="ORF">C8D82_10653</name>
</gene>
<accession>A0A2U1B774</accession>
<keyword evidence="6" id="KW-1185">Reference proteome</keyword>
<comment type="caution">
    <text evidence="5">The sequence shown here is derived from an EMBL/GenBank/DDBJ whole genome shotgun (WGS) entry which is preliminary data.</text>
</comment>
<dbReference type="GO" id="GO:0004573">
    <property type="term" value="F:Glc3Man9GlcNAc2 oligosaccharide glucosidase activity"/>
    <property type="evidence" value="ECO:0007669"/>
    <property type="project" value="InterPro"/>
</dbReference>
<dbReference type="EMBL" id="QEKH01000006">
    <property type="protein sequence ID" value="PVY44535.1"/>
    <property type="molecule type" value="Genomic_DNA"/>
</dbReference>
<name>A0A2U1B774_9BACT</name>
<evidence type="ECO:0000256" key="1">
    <source>
        <dbReference type="ARBA" id="ARBA00010833"/>
    </source>
</evidence>
<dbReference type="OrthoDB" id="9798687at2"/>
<evidence type="ECO:0000256" key="3">
    <source>
        <dbReference type="ARBA" id="ARBA00023295"/>
    </source>
</evidence>
<dbReference type="Proteomes" id="UP000245959">
    <property type="component" value="Unassembled WGS sequence"/>
</dbReference>